<evidence type="ECO:0000313" key="5">
    <source>
        <dbReference type="Proteomes" id="UP001153069"/>
    </source>
</evidence>
<feature type="compositionally biased region" description="Basic and acidic residues" evidence="2">
    <location>
        <begin position="548"/>
        <end position="564"/>
    </location>
</feature>
<feature type="compositionally biased region" description="Polar residues" evidence="2">
    <location>
        <begin position="142"/>
        <end position="158"/>
    </location>
</feature>
<name>A0A9N8HTJ4_9STRA</name>
<gene>
    <name evidence="4" type="ORF">SEMRO_1893_G303880.1</name>
</gene>
<feature type="compositionally biased region" description="Polar residues" evidence="2">
    <location>
        <begin position="428"/>
        <end position="449"/>
    </location>
</feature>
<keyword evidence="5" id="KW-1185">Reference proteome</keyword>
<dbReference type="PROSITE" id="PS50103">
    <property type="entry name" value="ZF_C3H1"/>
    <property type="match status" value="1"/>
</dbReference>
<feature type="domain" description="C3H1-type" evidence="3">
    <location>
        <begin position="585"/>
        <end position="617"/>
    </location>
</feature>
<evidence type="ECO:0000256" key="1">
    <source>
        <dbReference type="PROSITE-ProRule" id="PRU00723"/>
    </source>
</evidence>
<evidence type="ECO:0000313" key="4">
    <source>
        <dbReference type="EMBL" id="CAB9526808.1"/>
    </source>
</evidence>
<keyword evidence="1" id="KW-0863">Zinc-finger</keyword>
<dbReference type="AlphaFoldDB" id="A0A9N8HTJ4"/>
<organism evidence="4 5">
    <name type="scientific">Seminavis robusta</name>
    <dbReference type="NCBI Taxonomy" id="568900"/>
    <lineage>
        <taxon>Eukaryota</taxon>
        <taxon>Sar</taxon>
        <taxon>Stramenopiles</taxon>
        <taxon>Ochrophyta</taxon>
        <taxon>Bacillariophyta</taxon>
        <taxon>Bacillariophyceae</taxon>
        <taxon>Bacillariophycidae</taxon>
        <taxon>Naviculales</taxon>
        <taxon>Naviculaceae</taxon>
        <taxon>Seminavis</taxon>
    </lineage>
</organism>
<feature type="region of interest" description="Disordered" evidence="2">
    <location>
        <begin position="420"/>
        <end position="575"/>
    </location>
</feature>
<evidence type="ECO:0000259" key="3">
    <source>
        <dbReference type="PROSITE" id="PS50103"/>
    </source>
</evidence>
<evidence type="ECO:0000256" key="2">
    <source>
        <dbReference type="SAM" id="MobiDB-lite"/>
    </source>
</evidence>
<reference evidence="4" key="1">
    <citation type="submission" date="2020-06" db="EMBL/GenBank/DDBJ databases">
        <authorList>
            <consortium name="Plant Systems Biology data submission"/>
        </authorList>
    </citation>
    <scope>NUCLEOTIDE SEQUENCE</scope>
    <source>
        <strain evidence="4">D6</strain>
    </source>
</reference>
<dbReference type="Proteomes" id="UP001153069">
    <property type="component" value="Unassembled WGS sequence"/>
</dbReference>
<dbReference type="EMBL" id="CAICTM010001891">
    <property type="protein sequence ID" value="CAB9526808.1"/>
    <property type="molecule type" value="Genomic_DNA"/>
</dbReference>
<dbReference type="GO" id="GO:0008270">
    <property type="term" value="F:zinc ion binding"/>
    <property type="evidence" value="ECO:0007669"/>
    <property type="project" value="UniProtKB-KW"/>
</dbReference>
<accession>A0A9N8HTJ4</accession>
<feature type="zinc finger region" description="C3H1-type" evidence="1">
    <location>
        <begin position="585"/>
        <end position="617"/>
    </location>
</feature>
<feature type="region of interest" description="Disordered" evidence="2">
    <location>
        <begin position="119"/>
        <end position="158"/>
    </location>
</feature>
<dbReference type="InterPro" id="IPR000571">
    <property type="entry name" value="Znf_CCCH"/>
</dbReference>
<keyword evidence="1" id="KW-0479">Metal-binding</keyword>
<comment type="caution">
    <text evidence="4">The sequence shown here is derived from an EMBL/GenBank/DDBJ whole genome shotgun (WGS) entry which is preliminary data.</text>
</comment>
<proteinExistence type="predicted"/>
<feature type="compositionally biased region" description="Basic and acidic residues" evidence="2">
    <location>
        <begin position="529"/>
        <end position="538"/>
    </location>
</feature>
<protein>
    <recommendedName>
        <fullName evidence="3">C3H1-type domain-containing protein</fullName>
    </recommendedName>
</protein>
<keyword evidence="1" id="KW-0862">Zinc</keyword>
<sequence length="719" mass="79385">MLNLRVRVAAMSAGAKKVSQSQINNFTSAYVFLQSLTPTSPDDDWVGMSAVEEVFYVNLGQRDVSVFRRVREETTNMGFIEWGQIDTETFGDSEVELASPSDFDSTASNALLRLTNQGSEMLSRGPPANVHGESTHVESQGAGRSNVSRSQESQSGVRSTISTSAYVFLQSLTPTSPDDDWVGMSAVEEVFYVNLGQRDVSVFRRVREQATSMGFIEWGQIDTETFGDSEVELASPSDFDSTASNALLRLTNQGSEMLLRGPPANVHGESTPVASQGAVSPSNASLEATAAVTAIQHYPLPAFKAPPKCPDMKSFLQCIFGKLASSKPFGWVSMNLAVANFALAYGPSEASMPNLEARRDYVAPDLASWCLSARQDKLLEWGRSDPSKHDLVQVCGHGQVEGHSMDAFLRLSDAGHNVAYPNEKRGSKTSASWWHSSVESGLQHHQQTQSSPRDDSSRRSSNASAVEERRRRSGRASISSHESGGHHHGHSRSSATNAAIGRTYSRDSASTARSADRRSADSDLGSRSSRREDRRDSQHSGGGGSRGSFERSGSHHSEGQRSNHAESPAIIDAGGNPDWFLPNTYRGRTRCQHFKGVEIERDNCRFGIKCHYAHVQPRFGSQYMDYWYEEARSVPVPLLDNVIFGKRTYMDEWGRTQKEITAVYQDPNTMIYYLAEGGKTRLDGQFNWYPTTDAAKSALEFSYVFSQPRYAEQYRRVSR</sequence>